<gene>
    <name evidence="3" type="ORF">METZ01_LOCUS313360</name>
</gene>
<feature type="domain" description="Alanine racemase N-terminal" evidence="2">
    <location>
        <begin position="26"/>
        <end position="225"/>
    </location>
</feature>
<dbReference type="PANTHER" id="PTHR10146:SF14">
    <property type="entry name" value="PYRIDOXAL PHOSPHATE HOMEOSTASIS PROTEIN"/>
    <property type="match status" value="1"/>
</dbReference>
<dbReference type="InterPro" id="IPR011078">
    <property type="entry name" value="PyrdxlP_homeostasis"/>
</dbReference>
<proteinExistence type="inferred from homology"/>
<evidence type="ECO:0000256" key="1">
    <source>
        <dbReference type="ARBA" id="ARBA00022898"/>
    </source>
</evidence>
<dbReference type="HAMAP" id="MF_02087">
    <property type="entry name" value="PLP_homeostasis"/>
    <property type="match status" value="1"/>
</dbReference>
<dbReference type="FunFam" id="3.20.20.10:FF:000018">
    <property type="entry name" value="Pyridoxal phosphate homeostasis protein"/>
    <property type="match status" value="1"/>
</dbReference>
<dbReference type="Pfam" id="PF01168">
    <property type="entry name" value="Ala_racemase_N"/>
    <property type="match status" value="1"/>
</dbReference>
<organism evidence="3">
    <name type="scientific">marine metagenome</name>
    <dbReference type="NCBI Taxonomy" id="408172"/>
    <lineage>
        <taxon>unclassified sequences</taxon>
        <taxon>metagenomes</taxon>
        <taxon>ecological metagenomes</taxon>
    </lineage>
</organism>
<dbReference type="PIRSF" id="PIRSF004848">
    <property type="entry name" value="YBL036c_PLPDEIII"/>
    <property type="match status" value="1"/>
</dbReference>
<dbReference type="EMBL" id="UINC01100443">
    <property type="protein sequence ID" value="SVC60506.1"/>
    <property type="molecule type" value="Genomic_DNA"/>
</dbReference>
<dbReference type="AlphaFoldDB" id="A0A382NHH2"/>
<dbReference type="InterPro" id="IPR029066">
    <property type="entry name" value="PLP-binding_barrel"/>
</dbReference>
<dbReference type="NCBIfam" id="TIGR00044">
    <property type="entry name" value="YggS family pyridoxal phosphate-dependent enzyme"/>
    <property type="match status" value="1"/>
</dbReference>
<evidence type="ECO:0000313" key="3">
    <source>
        <dbReference type="EMBL" id="SVC60506.1"/>
    </source>
</evidence>
<dbReference type="GO" id="GO:0030170">
    <property type="term" value="F:pyridoxal phosphate binding"/>
    <property type="evidence" value="ECO:0007669"/>
    <property type="project" value="InterPro"/>
</dbReference>
<dbReference type="SUPFAM" id="SSF51419">
    <property type="entry name" value="PLP-binding barrel"/>
    <property type="match status" value="1"/>
</dbReference>
<dbReference type="InterPro" id="IPR001608">
    <property type="entry name" value="Ala_racemase_N"/>
</dbReference>
<protein>
    <recommendedName>
        <fullName evidence="2">Alanine racemase N-terminal domain-containing protein</fullName>
    </recommendedName>
</protein>
<dbReference type="CDD" id="cd00635">
    <property type="entry name" value="PLPDE_III_YBL036c_like"/>
    <property type="match status" value="1"/>
</dbReference>
<evidence type="ECO:0000259" key="2">
    <source>
        <dbReference type="Pfam" id="PF01168"/>
    </source>
</evidence>
<dbReference type="Gene3D" id="3.20.20.10">
    <property type="entry name" value="Alanine racemase"/>
    <property type="match status" value="1"/>
</dbReference>
<dbReference type="PANTHER" id="PTHR10146">
    <property type="entry name" value="PROLINE SYNTHETASE CO-TRANSCRIBED BACTERIAL HOMOLOG PROTEIN"/>
    <property type="match status" value="1"/>
</dbReference>
<keyword evidence="1" id="KW-0663">Pyridoxal phosphate</keyword>
<reference evidence="3" key="1">
    <citation type="submission" date="2018-05" db="EMBL/GenBank/DDBJ databases">
        <authorList>
            <person name="Lanie J.A."/>
            <person name="Ng W.-L."/>
            <person name="Kazmierczak K.M."/>
            <person name="Andrzejewski T.M."/>
            <person name="Davidsen T.M."/>
            <person name="Wayne K.J."/>
            <person name="Tettelin H."/>
            <person name="Glass J.I."/>
            <person name="Rusch D."/>
            <person name="Podicherti R."/>
            <person name="Tsui H.-C.T."/>
            <person name="Winkler M.E."/>
        </authorList>
    </citation>
    <scope>NUCLEOTIDE SEQUENCE</scope>
</reference>
<sequence>MTLKARLLEAQNKIARALSQSERKQEVEIVAATKTQEPKLIEETIACGVKSIGENRIQEAEKKFQKTTLNTNTKKRFIGHLQSNKVNKCIDLFDTIDSIHSVKIAKRISTRLIEVNKKIECLVEVNTSGDQTKHGFLPNEIKEILDCVSIENLNICGLMTLGPKSQDPQKTRESFSLLRNTMIKINSTINNKKLKELSMGMSGDYTIGVEEGSTMVRLGTLLYGPRNTQ</sequence>
<name>A0A382NHH2_9ZZZZ</name>
<accession>A0A382NHH2</accession>